<proteinExistence type="inferred from homology"/>
<dbReference type="GeneID" id="25298563"/>
<evidence type="ECO:0000313" key="2">
    <source>
        <dbReference type="EMBL" id="KIX00353.1"/>
    </source>
</evidence>
<dbReference type="STRING" id="1442369.A0A0D2GPR5"/>
<evidence type="ECO:0000313" key="3">
    <source>
        <dbReference type="Proteomes" id="UP000053617"/>
    </source>
</evidence>
<organism evidence="2 3">
    <name type="scientific">Rhinocladiella mackenziei CBS 650.93</name>
    <dbReference type="NCBI Taxonomy" id="1442369"/>
    <lineage>
        <taxon>Eukaryota</taxon>
        <taxon>Fungi</taxon>
        <taxon>Dikarya</taxon>
        <taxon>Ascomycota</taxon>
        <taxon>Pezizomycotina</taxon>
        <taxon>Eurotiomycetes</taxon>
        <taxon>Chaetothyriomycetidae</taxon>
        <taxon>Chaetothyriales</taxon>
        <taxon>Herpotrichiellaceae</taxon>
        <taxon>Rhinocladiella</taxon>
    </lineage>
</organism>
<dbReference type="AlphaFoldDB" id="A0A0D2GPR5"/>
<dbReference type="OrthoDB" id="1874341at2759"/>
<dbReference type="HOGENOM" id="CLU_013217_0_0_1"/>
<keyword evidence="3" id="KW-1185">Reference proteome</keyword>
<dbReference type="RefSeq" id="XP_013267489.1">
    <property type="nucleotide sequence ID" value="XM_013412035.1"/>
</dbReference>
<name>A0A0D2GPR5_9EURO</name>
<reference evidence="2 3" key="1">
    <citation type="submission" date="2015-01" db="EMBL/GenBank/DDBJ databases">
        <title>The Genome Sequence of Rhinocladiella mackenzie CBS 650.93.</title>
        <authorList>
            <consortium name="The Broad Institute Genomics Platform"/>
            <person name="Cuomo C."/>
            <person name="de Hoog S."/>
            <person name="Gorbushina A."/>
            <person name="Stielow B."/>
            <person name="Teixiera M."/>
            <person name="Abouelleil A."/>
            <person name="Chapman S.B."/>
            <person name="Priest M."/>
            <person name="Young S.K."/>
            <person name="Wortman J."/>
            <person name="Nusbaum C."/>
            <person name="Birren B."/>
        </authorList>
    </citation>
    <scope>NUCLEOTIDE SEQUENCE [LARGE SCALE GENOMIC DNA]</scope>
    <source>
        <strain evidence="2 3">CBS 650.93</strain>
    </source>
</reference>
<dbReference type="Pfam" id="PF09797">
    <property type="entry name" value="NatB_MDM20"/>
    <property type="match status" value="1"/>
</dbReference>
<dbReference type="GO" id="GO:0031416">
    <property type="term" value="C:NatB complex"/>
    <property type="evidence" value="ECO:0007669"/>
    <property type="project" value="TreeGrafter"/>
</dbReference>
<comment type="similarity">
    <text evidence="1">Belongs to the MDM20/NAA25 family.</text>
</comment>
<dbReference type="Proteomes" id="UP000053617">
    <property type="component" value="Unassembled WGS sequence"/>
</dbReference>
<dbReference type="VEuPathDB" id="FungiDB:Z518_10492"/>
<dbReference type="PANTHER" id="PTHR22767:SF3">
    <property type="entry name" value="N-ALPHA-ACETYLTRANSFERASE 25, NATB AUXILIARY SUBUNIT"/>
    <property type="match status" value="1"/>
</dbReference>
<dbReference type="EMBL" id="KN847483">
    <property type="protein sequence ID" value="KIX00353.1"/>
    <property type="molecule type" value="Genomic_DNA"/>
</dbReference>
<evidence type="ECO:0000256" key="1">
    <source>
        <dbReference type="ARBA" id="ARBA00006298"/>
    </source>
</evidence>
<protein>
    <recommendedName>
        <fullName evidence="4">Cytoskeleton organization protein</fullName>
    </recommendedName>
</protein>
<gene>
    <name evidence="2" type="ORF">Z518_10492</name>
</gene>
<evidence type="ECO:0008006" key="4">
    <source>
        <dbReference type="Google" id="ProtNLM"/>
    </source>
</evidence>
<sequence>MSDPAVSERRIRPIQDAVAGTNWKQALQLCDKWSKKGEKSDRFLALKAFVLVNQPDKSQHDRGQAEVLELCKRNPPITDPEAIYQMQDALKSLSLNEEEGPKLWERAVIAKQNDKDLYIRWLNQAIADDNWLSAQKATMGLRKSFPKERNYEFWNILMCLLIHMQHDLPEKDRMLFGTLAYRMISKATETIPLGQEQALSSGKAISTPEEISLLAQVLNYTGRAEETVRLLRGESLNMTSRIGKQDPQLVLSLLLESLNMSEQWSEALSVCQELLAKAEFQSDDRIWNLWLKAQSRCSDDEFHSQSPPLLDSLCNVKPIIRGPYLAKMAFLRARKNDGNLDALLRTCKEYSEAFALKAFCFDDLKESLRQLDKARFDDFMKCLSENHENLAELFKLKLSYSSFSSDVRRKDLLDFICRALSLYQGSLSKGPACAEAAILAVMALLRLSQTEDTRQSILFAIIFLQIARSEFEDYYLLNILLVQLQSYLGLLSLAMESFVKLSVKNMQWETVGHLILTRISSLHPSSTGHGENAFEPLKVVDTGLTVLENAENALVRGIREGLRFSSYSNIYNSIRMRSDIERSVNRQVYAIEERKLRRLLGQSDETILPACPSTIVDSRDVSYLPNYAENDSALLASFRRGPLPKEDWINTMAIFDNVATHLKADLTSQVSLAPKTMENIRTAQLRVDASSEGLAAQLTLAELSNLASHQILAEAVMAKERPGQQDKLAVLLEDLKSWLSARLTERKSQPPGSIVAGIRVPDWEDLHTSLTQLETLQVVAMLVASLGKRAKMAKPKAVSISKETLAEIHTLVSDLEQQIHSDARDIKEQINAPGVLTRLVDLGMAREGDVANSELESLLEKLCDEVTMETICGRLKESWEDALDGVLAVKVKWFK</sequence>
<accession>A0A0D2GPR5</accession>
<dbReference type="InterPro" id="IPR019183">
    <property type="entry name" value="NAA25_NatB_aux_su"/>
</dbReference>
<dbReference type="PANTHER" id="PTHR22767">
    <property type="entry name" value="N-TERMINAL ACETYLTRANSFERASE-RELATED"/>
    <property type="match status" value="1"/>
</dbReference>